<sequence length="156" mass="17008">MKRRILLVDDELAVLLTLKAVLEINGFEVETAASAREAKSKIKNAQYHMVITDMRMESESAGLEVVQTAKKAAYQPAVAMLTAFPIPGEDWQAEGADEMLVKPMNTQDLLVQIEALLVTHEDNKRGSAKKQPELVTADTPSTGKARASTRKAIATS</sequence>
<dbReference type="Pfam" id="PF00072">
    <property type="entry name" value="Response_reg"/>
    <property type="match status" value="1"/>
</dbReference>
<evidence type="ECO:0000256" key="2">
    <source>
        <dbReference type="PROSITE-ProRule" id="PRU00169"/>
    </source>
</evidence>
<dbReference type="SMART" id="SM00448">
    <property type="entry name" value="REC"/>
    <property type="match status" value="1"/>
</dbReference>
<dbReference type="AlphaFoldDB" id="A0A7G8BHA2"/>
<dbReference type="EMBL" id="CP060394">
    <property type="protein sequence ID" value="QNI31922.1"/>
    <property type="molecule type" value="Genomic_DNA"/>
</dbReference>
<dbReference type="PANTHER" id="PTHR44591:SF3">
    <property type="entry name" value="RESPONSE REGULATORY DOMAIN-CONTAINING PROTEIN"/>
    <property type="match status" value="1"/>
</dbReference>
<evidence type="ECO:0000313" key="6">
    <source>
        <dbReference type="Proteomes" id="UP000515312"/>
    </source>
</evidence>
<accession>A0A7G8BHA2</accession>
<feature type="domain" description="Response regulatory" evidence="4">
    <location>
        <begin position="4"/>
        <end position="117"/>
    </location>
</feature>
<dbReference type="InterPro" id="IPR050595">
    <property type="entry name" value="Bact_response_regulator"/>
</dbReference>
<keyword evidence="1 2" id="KW-0597">Phosphoprotein</keyword>
<dbReference type="PANTHER" id="PTHR44591">
    <property type="entry name" value="STRESS RESPONSE REGULATOR PROTEIN 1"/>
    <property type="match status" value="1"/>
</dbReference>
<evidence type="ECO:0000259" key="4">
    <source>
        <dbReference type="PROSITE" id="PS50110"/>
    </source>
</evidence>
<protein>
    <submittedName>
        <fullName evidence="5">Response regulator</fullName>
    </submittedName>
</protein>
<reference evidence="5 6" key="1">
    <citation type="submission" date="2020-08" db="EMBL/GenBank/DDBJ databases">
        <title>Edaphobacter telluris sp. nov. and Acidobacterium dinghuensis sp. nov., two acidobacteria isolated from forest soil.</title>
        <authorList>
            <person name="Fu J."/>
            <person name="Qiu L."/>
        </authorList>
    </citation>
    <scope>NUCLEOTIDE SEQUENCE [LARGE SCALE GENOMIC DNA]</scope>
    <source>
        <strain evidence="5">4Y35</strain>
    </source>
</reference>
<dbReference type="Gene3D" id="3.40.50.2300">
    <property type="match status" value="1"/>
</dbReference>
<dbReference type="RefSeq" id="WP_186742879.1">
    <property type="nucleotide sequence ID" value="NZ_CP060394.1"/>
</dbReference>
<gene>
    <name evidence="5" type="ORF">H7849_23320</name>
</gene>
<dbReference type="SUPFAM" id="SSF52172">
    <property type="entry name" value="CheY-like"/>
    <property type="match status" value="1"/>
</dbReference>
<organism evidence="5 6">
    <name type="scientific">Alloacidobacterium dinghuense</name>
    <dbReference type="NCBI Taxonomy" id="2763107"/>
    <lineage>
        <taxon>Bacteria</taxon>
        <taxon>Pseudomonadati</taxon>
        <taxon>Acidobacteriota</taxon>
        <taxon>Terriglobia</taxon>
        <taxon>Terriglobales</taxon>
        <taxon>Acidobacteriaceae</taxon>
        <taxon>Alloacidobacterium</taxon>
    </lineage>
</organism>
<evidence type="ECO:0000313" key="5">
    <source>
        <dbReference type="EMBL" id="QNI31922.1"/>
    </source>
</evidence>
<dbReference type="GO" id="GO:0000160">
    <property type="term" value="P:phosphorelay signal transduction system"/>
    <property type="evidence" value="ECO:0007669"/>
    <property type="project" value="InterPro"/>
</dbReference>
<dbReference type="Proteomes" id="UP000515312">
    <property type="component" value="Chromosome"/>
</dbReference>
<dbReference type="CDD" id="cd00156">
    <property type="entry name" value="REC"/>
    <property type="match status" value="1"/>
</dbReference>
<keyword evidence="6" id="KW-1185">Reference proteome</keyword>
<feature type="region of interest" description="Disordered" evidence="3">
    <location>
        <begin position="122"/>
        <end position="156"/>
    </location>
</feature>
<dbReference type="InterPro" id="IPR001789">
    <property type="entry name" value="Sig_transdc_resp-reg_receiver"/>
</dbReference>
<evidence type="ECO:0000256" key="3">
    <source>
        <dbReference type="SAM" id="MobiDB-lite"/>
    </source>
</evidence>
<evidence type="ECO:0000256" key="1">
    <source>
        <dbReference type="ARBA" id="ARBA00022553"/>
    </source>
</evidence>
<proteinExistence type="predicted"/>
<dbReference type="KEGG" id="adin:H7849_23320"/>
<dbReference type="InterPro" id="IPR011006">
    <property type="entry name" value="CheY-like_superfamily"/>
</dbReference>
<feature type="modified residue" description="4-aspartylphosphate" evidence="2">
    <location>
        <position position="53"/>
    </location>
</feature>
<name>A0A7G8BHA2_9BACT</name>
<dbReference type="PROSITE" id="PS50110">
    <property type="entry name" value="RESPONSE_REGULATORY"/>
    <property type="match status" value="1"/>
</dbReference>